<proteinExistence type="predicted"/>
<evidence type="ECO:0000313" key="2">
    <source>
        <dbReference type="Proteomes" id="UP000321497"/>
    </source>
</evidence>
<dbReference type="Proteomes" id="UP000321497">
    <property type="component" value="Unassembled WGS sequence"/>
</dbReference>
<keyword evidence="2" id="KW-1185">Reference proteome</keyword>
<gene>
    <name evidence="1" type="ORF">ESU54_06135</name>
</gene>
<accession>A0A5C6Z3H3</accession>
<sequence length="101" mass="11728">MHFIRKNVNIEESTPINLTEMDKVTPQSRPPILSLICTAFGHDYIITRKITDHISEYKCACCGKEVSNSYSGKFELLTFKQREVNECLSSFFRKKNRITVH</sequence>
<evidence type="ECO:0000313" key="1">
    <source>
        <dbReference type="EMBL" id="TXD74050.1"/>
    </source>
</evidence>
<organism evidence="1 2">
    <name type="scientific">Aequorivita antarctica</name>
    <dbReference type="NCBI Taxonomy" id="153266"/>
    <lineage>
        <taxon>Bacteria</taxon>
        <taxon>Pseudomonadati</taxon>
        <taxon>Bacteroidota</taxon>
        <taxon>Flavobacteriia</taxon>
        <taxon>Flavobacteriales</taxon>
        <taxon>Flavobacteriaceae</taxon>
        <taxon>Aequorivita</taxon>
    </lineage>
</organism>
<name>A0A5C6Z3H3_9FLAO</name>
<comment type="caution">
    <text evidence="1">The sequence shown here is derived from an EMBL/GenBank/DDBJ whole genome shotgun (WGS) entry which is preliminary data.</text>
</comment>
<dbReference type="OrthoDB" id="1450221at2"/>
<dbReference type="RefSeq" id="WP_111843326.1">
    <property type="nucleotide sequence ID" value="NZ_UEGI01000002.1"/>
</dbReference>
<dbReference type="EMBL" id="VORT01000003">
    <property type="protein sequence ID" value="TXD74050.1"/>
    <property type="molecule type" value="Genomic_DNA"/>
</dbReference>
<reference evidence="1 2" key="1">
    <citation type="submission" date="2019-08" db="EMBL/GenBank/DDBJ databases">
        <title>Genome of Aequorivita antarctica SW49 (type strain).</title>
        <authorList>
            <person name="Bowman J.P."/>
        </authorList>
    </citation>
    <scope>NUCLEOTIDE SEQUENCE [LARGE SCALE GENOMIC DNA]</scope>
    <source>
        <strain evidence="1 2">SW49</strain>
    </source>
</reference>
<protein>
    <submittedName>
        <fullName evidence="1">Uncharacterized protein</fullName>
    </submittedName>
</protein>
<dbReference type="AlphaFoldDB" id="A0A5C6Z3H3"/>